<dbReference type="GO" id="GO:0005525">
    <property type="term" value="F:GTP binding"/>
    <property type="evidence" value="ECO:0007669"/>
    <property type="project" value="UniProtKB-KW"/>
</dbReference>
<protein>
    <recommendedName>
        <fullName evidence="2 8">Translation initiation factor IF-2</fullName>
    </recommendedName>
</protein>
<dbReference type="InterPro" id="IPR023115">
    <property type="entry name" value="TIF_IF2_dom3"/>
</dbReference>
<evidence type="ECO:0000313" key="14">
    <source>
        <dbReference type="Proteomes" id="UP000326354"/>
    </source>
</evidence>
<dbReference type="Pfam" id="PF04760">
    <property type="entry name" value="IF2_N"/>
    <property type="match status" value="2"/>
</dbReference>
<feature type="binding site" evidence="8">
    <location>
        <begin position="354"/>
        <end position="358"/>
    </location>
    <ligand>
        <name>GTP</name>
        <dbReference type="ChEBI" id="CHEBI:37565"/>
    </ligand>
</feature>
<dbReference type="Proteomes" id="UP000326354">
    <property type="component" value="Chromosome"/>
</dbReference>
<comment type="function">
    <text evidence="7 8 9">One of the essential components for the initiation of protein synthesis. Protects formylmethionyl-tRNA from spontaneous hydrolysis and promotes its binding to the 30S ribosomal subunits. Also involved in the hydrolysis of GTP during the formation of the 70S ribosomal complex.</text>
</comment>
<dbReference type="Pfam" id="PF11987">
    <property type="entry name" value="IF-2"/>
    <property type="match status" value="1"/>
</dbReference>
<feature type="binding site" evidence="8">
    <location>
        <begin position="308"/>
        <end position="315"/>
    </location>
    <ligand>
        <name>GTP</name>
        <dbReference type="ChEBI" id="CHEBI:37565"/>
    </ligand>
</feature>
<sequence>MKTRVWELAKELNLTSKELMKLAQTKNIELKNHLASISKEEEKILRGLAKAPKKEKEQEKKESRKKTPKNTKKKEAESSEKATSIKHDKAKHKHEPSPNKKQIKPKEIRQENAPAKGKDNKKQRHTKPEAKESKPSFQNNKNKDQKQKPKQKQHSNNDNKSNAKPAHSRPTNNSRHNNRFNNNRQDFRNRGRNRKKQKERRKDHPTAIIQKNREYEVVTPITVKDLSQVLGIRSNDIIKTLFASYSMAATINQSLDADIIEAIALEFDKKVKIKQSKNLEQTVIEELEEMEDREKDLELRGPVVTFLGHVDHGKTSLLDKIRNTKVTQGEAGGITQHIGAYKVPYKKSSIVFLDTPGHEAFTSMRARGANVTDIVVLVVAADDGVMPQTVEAINHAKAAEVPIIVALNKIDKEGSKPEATIQQLTKYNLIPDEWGGDTVFVKVSAITGAGIDELLEYIALVAEMQSLEANPKRKASGTVLEGKVKDGKGSVATLLVQNGTLKRGDFILCGGAYGRVRDIIDHTGRTIKQAGPSTPIEISGISDLPEAGDKFYVVKNLSQAKSIAEERKKNLHEKNLEQGSRKLSIHELMKQIQQGETKELNIILKADVQGSLEALTHKLSEISHDEVKVKVLHAAAGGINETDIQLAEVSQALVIGFNVTPSKAARDMSEDKGVEIRRYSVIYHLLDSIRDIMTGMLDPDVQEKITGHITIRKVIRISRLGNIAGCYVTDGTVSRNSKIRISRNGVVMNKEKPLELLSLKHHKDDVAKVKQGFECGIRLHGFDDFKEGDEMEAFEMVEIQRKLD</sequence>
<dbReference type="Pfam" id="PF22042">
    <property type="entry name" value="EF-G_D2"/>
    <property type="match status" value="1"/>
</dbReference>
<dbReference type="InterPro" id="IPR006847">
    <property type="entry name" value="IF2_N"/>
</dbReference>
<feature type="compositionally biased region" description="Basic and acidic residues" evidence="11">
    <location>
        <begin position="104"/>
        <end position="134"/>
    </location>
</feature>
<dbReference type="CDD" id="cd01887">
    <property type="entry name" value="IF2_eIF5B"/>
    <property type="match status" value="1"/>
</dbReference>
<evidence type="ECO:0000256" key="6">
    <source>
        <dbReference type="ARBA" id="ARBA00023134"/>
    </source>
</evidence>
<feature type="compositionally biased region" description="Basic residues" evidence="11">
    <location>
        <begin position="190"/>
        <end position="199"/>
    </location>
</feature>
<dbReference type="GO" id="GO:0005829">
    <property type="term" value="C:cytosol"/>
    <property type="evidence" value="ECO:0007669"/>
    <property type="project" value="TreeGrafter"/>
</dbReference>
<dbReference type="InterPro" id="IPR053905">
    <property type="entry name" value="EF-G-like_DII"/>
</dbReference>
<dbReference type="Gene3D" id="3.40.50.300">
    <property type="entry name" value="P-loop containing nucleotide triphosphate hydrolases"/>
    <property type="match status" value="1"/>
</dbReference>
<keyword evidence="4 8" id="KW-0547">Nucleotide-binding</keyword>
<dbReference type="SUPFAM" id="SSF50447">
    <property type="entry name" value="Translation proteins"/>
    <property type="match status" value="2"/>
</dbReference>
<keyword evidence="10" id="KW-0175">Coiled coil</keyword>
<dbReference type="AlphaFoldDB" id="A0A5S9F655"/>
<dbReference type="CDD" id="cd03702">
    <property type="entry name" value="IF2_mtIF2_II"/>
    <property type="match status" value="1"/>
</dbReference>
<dbReference type="PANTHER" id="PTHR43381">
    <property type="entry name" value="TRANSLATION INITIATION FACTOR IF-2-RELATED"/>
    <property type="match status" value="1"/>
</dbReference>
<feature type="domain" description="Tr-type G" evidence="12">
    <location>
        <begin position="299"/>
        <end position="468"/>
    </location>
</feature>
<accession>A0A5S9F655</accession>
<feature type="compositionally biased region" description="Low complexity" evidence="11">
    <location>
        <begin position="172"/>
        <end position="184"/>
    </location>
</feature>
<feature type="region of interest" description="Disordered" evidence="11">
    <location>
        <begin position="39"/>
        <end position="208"/>
    </location>
</feature>
<dbReference type="PROSITE" id="PS01176">
    <property type="entry name" value="IF2"/>
    <property type="match status" value="1"/>
</dbReference>
<dbReference type="InterPro" id="IPR044145">
    <property type="entry name" value="IF2_II"/>
</dbReference>
<dbReference type="FunFam" id="2.40.30.10:FF:000008">
    <property type="entry name" value="Translation initiation factor IF-2"/>
    <property type="match status" value="1"/>
</dbReference>
<keyword evidence="5 8" id="KW-0648">Protein biosynthesis</keyword>
<dbReference type="RefSeq" id="WP_151971564.1">
    <property type="nucleotide sequence ID" value="NZ_AP019860.1"/>
</dbReference>
<dbReference type="SUPFAM" id="SSF52540">
    <property type="entry name" value="P-loop containing nucleoside triphosphate hydrolases"/>
    <property type="match status" value="1"/>
</dbReference>
<dbReference type="OrthoDB" id="9811804at2"/>
<dbReference type="NCBIfam" id="TIGR00487">
    <property type="entry name" value="IF-2"/>
    <property type="match status" value="1"/>
</dbReference>
<keyword evidence="14" id="KW-1185">Reference proteome</keyword>
<dbReference type="FunFam" id="2.40.30.10:FF:000054">
    <property type="entry name" value="Translation initiation factor IF-2"/>
    <property type="match status" value="1"/>
</dbReference>
<dbReference type="PROSITE" id="PS51722">
    <property type="entry name" value="G_TR_2"/>
    <property type="match status" value="1"/>
</dbReference>
<evidence type="ECO:0000256" key="3">
    <source>
        <dbReference type="ARBA" id="ARBA00022540"/>
    </source>
</evidence>
<dbReference type="InterPro" id="IPR027417">
    <property type="entry name" value="P-loop_NTPase"/>
</dbReference>
<evidence type="ECO:0000256" key="8">
    <source>
        <dbReference type="HAMAP-Rule" id="MF_00100"/>
    </source>
</evidence>
<dbReference type="InterPro" id="IPR000178">
    <property type="entry name" value="TF_IF2_bacterial-like"/>
</dbReference>
<evidence type="ECO:0000259" key="12">
    <source>
        <dbReference type="PROSITE" id="PS51722"/>
    </source>
</evidence>
<gene>
    <name evidence="8" type="primary">infB</name>
    <name evidence="13" type="ORF">UABAM_05959</name>
</gene>
<dbReference type="FunFam" id="3.40.50.300:FF:000019">
    <property type="entry name" value="Translation initiation factor IF-2"/>
    <property type="match status" value="1"/>
</dbReference>
<name>A0A5S9F655_UABAM</name>
<dbReference type="Gene3D" id="1.10.10.2480">
    <property type="match status" value="1"/>
</dbReference>
<evidence type="ECO:0000256" key="4">
    <source>
        <dbReference type="ARBA" id="ARBA00022741"/>
    </source>
</evidence>
<dbReference type="GO" id="GO:0003924">
    <property type="term" value="F:GTPase activity"/>
    <property type="evidence" value="ECO:0007669"/>
    <property type="project" value="UniProtKB-UniRule"/>
</dbReference>
<keyword evidence="6 8" id="KW-0342">GTP-binding</keyword>
<evidence type="ECO:0000313" key="13">
    <source>
        <dbReference type="EMBL" id="BBM87547.1"/>
    </source>
</evidence>
<feature type="region of interest" description="G-domain" evidence="8">
    <location>
        <begin position="302"/>
        <end position="450"/>
    </location>
</feature>
<comment type="subcellular location">
    <subcellularLocation>
        <location evidence="8">Cytoplasm</location>
    </subcellularLocation>
</comment>
<dbReference type="NCBIfam" id="TIGR00231">
    <property type="entry name" value="small_GTP"/>
    <property type="match status" value="1"/>
</dbReference>
<evidence type="ECO:0000256" key="1">
    <source>
        <dbReference type="ARBA" id="ARBA00007733"/>
    </source>
</evidence>
<dbReference type="InterPro" id="IPR015760">
    <property type="entry name" value="TIF_IF2"/>
</dbReference>
<dbReference type="InterPro" id="IPR005225">
    <property type="entry name" value="Small_GTP-bd"/>
</dbReference>
<dbReference type="InterPro" id="IPR036925">
    <property type="entry name" value="TIF_IF2_dom3_sf"/>
</dbReference>
<dbReference type="FunFam" id="3.40.50.10050:FF:000001">
    <property type="entry name" value="Translation initiation factor IF-2"/>
    <property type="match status" value="1"/>
</dbReference>
<dbReference type="GO" id="GO:0003743">
    <property type="term" value="F:translation initiation factor activity"/>
    <property type="evidence" value="ECO:0007669"/>
    <property type="project" value="UniProtKB-UniRule"/>
</dbReference>
<evidence type="ECO:0000256" key="5">
    <source>
        <dbReference type="ARBA" id="ARBA00022917"/>
    </source>
</evidence>
<evidence type="ECO:0000256" key="2">
    <source>
        <dbReference type="ARBA" id="ARBA00020675"/>
    </source>
</evidence>
<dbReference type="PANTHER" id="PTHR43381:SF5">
    <property type="entry name" value="TR-TYPE G DOMAIN-CONTAINING PROTEIN"/>
    <property type="match status" value="1"/>
</dbReference>
<proteinExistence type="inferred from homology"/>
<organism evidence="13 14">
    <name type="scientific">Uabimicrobium amorphum</name>
    <dbReference type="NCBI Taxonomy" id="2596890"/>
    <lineage>
        <taxon>Bacteria</taxon>
        <taxon>Pseudomonadati</taxon>
        <taxon>Planctomycetota</taxon>
        <taxon>Candidatus Uabimicrobiia</taxon>
        <taxon>Candidatus Uabimicrobiales</taxon>
        <taxon>Candidatus Uabimicrobiaceae</taxon>
        <taxon>Candidatus Uabimicrobium</taxon>
    </lineage>
</organism>
<feature type="binding site" evidence="8">
    <location>
        <begin position="408"/>
        <end position="411"/>
    </location>
    <ligand>
        <name>GTP</name>
        <dbReference type="ChEBI" id="CHEBI:37565"/>
    </ligand>
</feature>
<evidence type="ECO:0000256" key="10">
    <source>
        <dbReference type="SAM" id="Coils"/>
    </source>
</evidence>
<dbReference type="SUPFAM" id="SSF52156">
    <property type="entry name" value="Initiation factor IF2/eIF5b, domain 3"/>
    <property type="match status" value="1"/>
</dbReference>
<dbReference type="KEGG" id="uam:UABAM_05959"/>
<dbReference type="Gene3D" id="2.40.30.10">
    <property type="entry name" value="Translation factors"/>
    <property type="match status" value="2"/>
</dbReference>
<feature type="coiled-coil region" evidence="10">
    <location>
        <begin position="273"/>
        <end position="300"/>
    </location>
</feature>
<comment type="similarity">
    <text evidence="1 8 9">Belongs to the TRAFAC class translation factor GTPase superfamily. Classic translation factor GTPase family. IF-2 subfamily.</text>
</comment>
<keyword evidence="3 8" id="KW-0396">Initiation factor</keyword>
<feature type="compositionally biased region" description="Basic and acidic residues" evidence="11">
    <location>
        <begin position="52"/>
        <end position="62"/>
    </location>
</feature>
<dbReference type="EMBL" id="AP019860">
    <property type="protein sequence ID" value="BBM87547.1"/>
    <property type="molecule type" value="Genomic_DNA"/>
</dbReference>
<dbReference type="InterPro" id="IPR000795">
    <property type="entry name" value="T_Tr_GTP-bd_dom"/>
</dbReference>
<dbReference type="CDD" id="cd03692">
    <property type="entry name" value="mtIF2_IVc"/>
    <property type="match status" value="1"/>
</dbReference>
<dbReference type="Gene3D" id="3.40.50.10050">
    <property type="entry name" value="Translation initiation factor IF- 2, domain 3"/>
    <property type="match status" value="1"/>
</dbReference>
<reference evidence="13 14" key="1">
    <citation type="submission" date="2019-08" db="EMBL/GenBank/DDBJ databases">
        <title>Complete genome sequence of Candidatus Uab amorphum.</title>
        <authorList>
            <person name="Shiratori T."/>
            <person name="Suzuki S."/>
            <person name="Kakizawa Y."/>
            <person name="Ishida K."/>
        </authorList>
    </citation>
    <scope>NUCLEOTIDE SEQUENCE [LARGE SCALE GENOMIC DNA]</scope>
    <source>
        <strain evidence="13 14">SRT547</strain>
    </source>
</reference>
<feature type="compositionally biased region" description="Basic residues" evidence="11">
    <location>
        <begin position="63"/>
        <end position="72"/>
    </location>
</feature>
<feature type="compositionally biased region" description="Basic and acidic residues" evidence="11">
    <location>
        <begin position="73"/>
        <end position="87"/>
    </location>
</feature>
<evidence type="ECO:0000256" key="7">
    <source>
        <dbReference type="ARBA" id="ARBA00025162"/>
    </source>
</evidence>
<dbReference type="Pfam" id="PF00009">
    <property type="entry name" value="GTP_EFTU"/>
    <property type="match status" value="1"/>
</dbReference>
<dbReference type="HAMAP" id="MF_00100_B">
    <property type="entry name" value="IF_2_B"/>
    <property type="match status" value="1"/>
</dbReference>
<dbReference type="InterPro" id="IPR009000">
    <property type="entry name" value="Transl_B-barrel_sf"/>
</dbReference>
<keyword evidence="8" id="KW-0963">Cytoplasm</keyword>
<evidence type="ECO:0000256" key="11">
    <source>
        <dbReference type="SAM" id="MobiDB-lite"/>
    </source>
</evidence>
<evidence type="ECO:0000256" key="9">
    <source>
        <dbReference type="RuleBase" id="RU000644"/>
    </source>
</evidence>